<evidence type="ECO:0000256" key="3">
    <source>
        <dbReference type="ARBA" id="ARBA00022553"/>
    </source>
</evidence>
<dbReference type="Proteomes" id="UP000269396">
    <property type="component" value="Unassembled WGS sequence"/>
</dbReference>
<dbReference type="Pfam" id="PF04615">
    <property type="entry name" value="Utp14"/>
    <property type="match status" value="1"/>
</dbReference>
<sequence>MDLLNTIVHIPVPLAFCRDIIVSDQTEAIVSFFSLTDDVGAPGVEDANVWGLISLKKGDKKAQRKILNEFHRHNKVLNETDEIQDARQARRIAFRGIKRQLNLWKGPVHKNRLAEQIVFPINDREIVMSASQEAAKMKEQVYVKDTIKDSTNLQGKLYNALTPQEEIPEKAAKMVSKMLLEKIAMRDRERFLLARAAARNKRQNKIKSKRFHRHLKARTMKEYEKETESLRVNNPRKFAERLLSAELSRVRERASLKHRGGSKFAKLQKLRAKAAVADMHELSRETTRRTDPDLLSDTDESDVSLSSESEGESEGSDFNLDDDADEEVNGVTQTLGWWKKVKYDLFPTYTSWSTYISTRHEYFRSLLSRRSTKYNGVYILCIYWLRHGLVVRLSTTGP</sequence>
<evidence type="ECO:0000313" key="7">
    <source>
        <dbReference type="Proteomes" id="UP000269396"/>
    </source>
</evidence>
<dbReference type="GO" id="GO:0032040">
    <property type="term" value="C:small-subunit processome"/>
    <property type="evidence" value="ECO:0007669"/>
    <property type="project" value="InterPro"/>
</dbReference>
<dbReference type="PANTHER" id="PTHR14150">
    <property type="entry name" value="U3 SMALL NUCLEOLAR RNA-ASSOCIATED PROTEIN 14"/>
    <property type="match status" value="1"/>
</dbReference>
<evidence type="ECO:0000313" key="6">
    <source>
        <dbReference type="EMBL" id="VDP74810.1"/>
    </source>
</evidence>
<evidence type="ECO:0000256" key="2">
    <source>
        <dbReference type="ARBA" id="ARBA00007774"/>
    </source>
</evidence>
<protein>
    <submittedName>
        <fullName evidence="6">Uncharacterized protein</fullName>
    </submittedName>
</protein>
<feature type="compositionally biased region" description="Acidic residues" evidence="5">
    <location>
        <begin position="309"/>
        <end position="323"/>
    </location>
</feature>
<dbReference type="STRING" id="31246.A0A183PTF9"/>
<reference evidence="6 7" key="1">
    <citation type="submission" date="2018-11" db="EMBL/GenBank/DDBJ databases">
        <authorList>
            <consortium name="Pathogen Informatics"/>
        </authorList>
    </citation>
    <scope>NUCLEOTIDE SEQUENCE [LARGE SCALE GENOMIC DNA]</scope>
    <source>
        <strain>Denwood</strain>
        <strain evidence="7">Zambia</strain>
    </source>
</reference>
<evidence type="ECO:0000256" key="5">
    <source>
        <dbReference type="SAM" id="MobiDB-lite"/>
    </source>
</evidence>
<evidence type="ECO:0000256" key="1">
    <source>
        <dbReference type="ARBA" id="ARBA00004604"/>
    </source>
</evidence>
<dbReference type="EMBL" id="UZAL01039059">
    <property type="protein sequence ID" value="VDP74810.1"/>
    <property type="molecule type" value="Genomic_DNA"/>
</dbReference>
<feature type="compositionally biased region" description="Basic and acidic residues" evidence="5">
    <location>
        <begin position="278"/>
        <end position="292"/>
    </location>
</feature>
<proteinExistence type="inferred from homology"/>
<accession>A0A183PTF9</accession>
<name>A0A183PTF9_9TREM</name>
<dbReference type="AlphaFoldDB" id="A0A183PTF9"/>
<gene>
    <name evidence="6" type="ORF">SMTD_LOCUS17645</name>
</gene>
<feature type="region of interest" description="Disordered" evidence="5">
    <location>
        <begin position="278"/>
        <end position="323"/>
    </location>
</feature>
<comment type="subcellular location">
    <subcellularLocation>
        <location evidence="1">Nucleus</location>
        <location evidence="1">Nucleolus</location>
    </subcellularLocation>
</comment>
<organism evidence="6 7">
    <name type="scientific">Schistosoma mattheei</name>
    <dbReference type="NCBI Taxonomy" id="31246"/>
    <lineage>
        <taxon>Eukaryota</taxon>
        <taxon>Metazoa</taxon>
        <taxon>Spiralia</taxon>
        <taxon>Lophotrochozoa</taxon>
        <taxon>Platyhelminthes</taxon>
        <taxon>Trematoda</taxon>
        <taxon>Digenea</taxon>
        <taxon>Strigeidida</taxon>
        <taxon>Schistosomatoidea</taxon>
        <taxon>Schistosomatidae</taxon>
        <taxon>Schistosoma</taxon>
    </lineage>
</organism>
<dbReference type="InterPro" id="IPR006709">
    <property type="entry name" value="SSU_processome_Utp14"/>
</dbReference>
<dbReference type="GO" id="GO:0006364">
    <property type="term" value="P:rRNA processing"/>
    <property type="evidence" value="ECO:0007669"/>
    <property type="project" value="InterPro"/>
</dbReference>
<dbReference type="PANTHER" id="PTHR14150:SF12">
    <property type="entry name" value="U3 SMALL NUCLEOLAR RNA-ASSOCIATED PROTEIN 14 HOMOLOG A"/>
    <property type="match status" value="1"/>
</dbReference>
<keyword evidence="4" id="KW-0539">Nucleus</keyword>
<comment type="similarity">
    <text evidence="2">Belongs to the UTP14 family.</text>
</comment>
<keyword evidence="3" id="KW-0597">Phosphoprotein</keyword>
<keyword evidence="7" id="KW-1185">Reference proteome</keyword>
<evidence type="ECO:0000256" key="4">
    <source>
        <dbReference type="ARBA" id="ARBA00023242"/>
    </source>
</evidence>